<dbReference type="EMBL" id="JBHFQA010000006">
    <property type="protein sequence ID" value="KAL2098399.1"/>
    <property type="molecule type" value="Genomic_DNA"/>
</dbReference>
<organism evidence="6 7">
    <name type="scientific">Coilia grayii</name>
    <name type="common">Gray's grenadier anchovy</name>
    <dbReference type="NCBI Taxonomy" id="363190"/>
    <lineage>
        <taxon>Eukaryota</taxon>
        <taxon>Metazoa</taxon>
        <taxon>Chordata</taxon>
        <taxon>Craniata</taxon>
        <taxon>Vertebrata</taxon>
        <taxon>Euteleostomi</taxon>
        <taxon>Actinopterygii</taxon>
        <taxon>Neopterygii</taxon>
        <taxon>Teleostei</taxon>
        <taxon>Clupei</taxon>
        <taxon>Clupeiformes</taxon>
        <taxon>Clupeoidei</taxon>
        <taxon>Engraulidae</taxon>
        <taxon>Coilinae</taxon>
        <taxon>Coilia</taxon>
    </lineage>
</organism>
<dbReference type="Proteomes" id="UP001591681">
    <property type="component" value="Unassembled WGS sequence"/>
</dbReference>
<dbReference type="InterPro" id="IPR000477">
    <property type="entry name" value="RT_dom"/>
</dbReference>
<dbReference type="FunFam" id="3.10.20.370:FF:000001">
    <property type="entry name" value="Retrovirus-related Pol polyprotein from transposon 17.6-like protein"/>
    <property type="match status" value="1"/>
</dbReference>
<keyword evidence="7" id="KW-1185">Reference proteome</keyword>
<dbReference type="GO" id="GO:0004523">
    <property type="term" value="F:RNA-DNA hybrid ribonuclease activity"/>
    <property type="evidence" value="ECO:0007669"/>
    <property type="project" value="UniProtKB-EC"/>
</dbReference>
<dbReference type="AlphaFoldDB" id="A0ABD1KGR0"/>
<protein>
    <recommendedName>
        <fullName evidence="2">ribonuclease H</fullName>
        <ecNumber evidence="2">3.1.26.4</ecNumber>
    </recommendedName>
</protein>
<evidence type="ECO:0000259" key="5">
    <source>
        <dbReference type="Pfam" id="PF17919"/>
    </source>
</evidence>
<dbReference type="SUPFAM" id="SSF56672">
    <property type="entry name" value="DNA/RNA polymerases"/>
    <property type="match status" value="1"/>
</dbReference>
<dbReference type="InterPro" id="IPR041577">
    <property type="entry name" value="RT_RNaseH_2"/>
</dbReference>
<dbReference type="InterPro" id="IPR043128">
    <property type="entry name" value="Rev_trsase/Diguanyl_cyclase"/>
</dbReference>
<dbReference type="FunFam" id="3.30.70.270:FF:000003">
    <property type="entry name" value="Transposon Ty3-G Gag-Pol polyprotein"/>
    <property type="match status" value="1"/>
</dbReference>
<feature type="domain" description="Reverse transcriptase/retrotransposon-derived protein RNase H-like" evidence="5">
    <location>
        <begin position="193"/>
        <end position="285"/>
    </location>
</feature>
<comment type="caution">
    <text evidence="6">The sequence shown here is derived from an EMBL/GenBank/DDBJ whole genome shotgun (WGS) entry which is preliminary data.</text>
</comment>
<evidence type="ECO:0000313" key="7">
    <source>
        <dbReference type="Proteomes" id="UP001591681"/>
    </source>
</evidence>
<name>A0ABD1KGR0_9TELE</name>
<dbReference type="EC" id="3.1.26.4" evidence="2"/>
<dbReference type="Gene3D" id="3.10.10.10">
    <property type="entry name" value="HIV Type 1 Reverse Transcriptase, subunit A, domain 1"/>
    <property type="match status" value="1"/>
</dbReference>
<dbReference type="InterPro" id="IPR050951">
    <property type="entry name" value="Retrovirus_Pol_polyprotein"/>
</dbReference>
<evidence type="ECO:0000313" key="6">
    <source>
        <dbReference type="EMBL" id="KAL2098399.1"/>
    </source>
</evidence>
<dbReference type="InterPro" id="IPR043502">
    <property type="entry name" value="DNA/RNA_pol_sf"/>
</dbReference>
<gene>
    <name evidence="6" type="ORF">ACEWY4_007606</name>
</gene>
<dbReference type="Gene3D" id="3.30.70.270">
    <property type="match status" value="2"/>
</dbReference>
<evidence type="ECO:0000259" key="4">
    <source>
        <dbReference type="Pfam" id="PF00078"/>
    </source>
</evidence>
<feature type="domain" description="Reverse transcriptase" evidence="4">
    <location>
        <begin position="43"/>
        <end position="129"/>
    </location>
</feature>
<keyword evidence="3" id="KW-0511">Multifunctional enzyme</keyword>
<proteinExistence type="inferred from homology"/>
<dbReference type="FunFam" id="3.30.70.270:FF:000026">
    <property type="entry name" value="Transposon Ty3-G Gag-Pol polyprotein"/>
    <property type="match status" value="1"/>
</dbReference>
<dbReference type="Pfam" id="PF00078">
    <property type="entry name" value="RVT_1"/>
    <property type="match status" value="1"/>
</dbReference>
<dbReference type="PANTHER" id="PTHR37984">
    <property type="entry name" value="PROTEIN CBG26694"/>
    <property type="match status" value="1"/>
</dbReference>
<reference evidence="6 7" key="1">
    <citation type="submission" date="2024-09" db="EMBL/GenBank/DDBJ databases">
        <title>A chromosome-level genome assembly of Gray's grenadier anchovy, Coilia grayii.</title>
        <authorList>
            <person name="Fu Z."/>
        </authorList>
    </citation>
    <scope>NUCLEOTIDE SEQUENCE [LARGE SCALE GENOMIC DNA]</scope>
    <source>
        <strain evidence="6">G4</strain>
        <tissue evidence="6">Muscle</tissue>
    </source>
</reference>
<dbReference type="Pfam" id="PF17919">
    <property type="entry name" value="RT_RNaseH_2"/>
    <property type="match status" value="1"/>
</dbReference>
<evidence type="ECO:0000256" key="3">
    <source>
        <dbReference type="ARBA" id="ARBA00023268"/>
    </source>
</evidence>
<comment type="similarity">
    <text evidence="1">Belongs to the beta type-B retroviral polymerase family. HERV class-II K(HML-2) pol subfamily.</text>
</comment>
<accession>A0ABD1KGR0</accession>
<sequence>MKTLREKLTSYLPQMRRWPSWLVPLCLPPSTLPQAFGRIFTTFITPFGRYCFTCLPFGINIAPEIFQRKMHELLEGLEGVAGYMDDVIVHGKDKATHDRHLQSTEQAGLKLNKEKCVYAQPQLRFLGHIVDANGIRADTKKVRAIRELEVPTNVHELKRAMGMINYMSKYIPDMATVPSPLYDLLKGKTAWTWDQPQQRAFRRLKEALVTSPVLAHYDPQRQTTVSADASSYGMGGVLLQLHGESWKPVAYCSRRLSDAETRYAQIEKECLAGVWACERFQKYLHS</sequence>
<evidence type="ECO:0000256" key="2">
    <source>
        <dbReference type="ARBA" id="ARBA00012180"/>
    </source>
</evidence>
<dbReference type="PANTHER" id="PTHR37984:SF5">
    <property type="entry name" value="PROTEIN NYNRIN-LIKE"/>
    <property type="match status" value="1"/>
</dbReference>
<evidence type="ECO:0000256" key="1">
    <source>
        <dbReference type="ARBA" id="ARBA00010879"/>
    </source>
</evidence>
<dbReference type="CDD" id="cd01647">
    <property type="entry name" value="RT_LTR"/>
    <property type="match status" value="1"/>
</dbReference>